<keyword evidence="3" id="KW-1185">Reference proteome</keyword>
<dbReference type="PANTHER" id="PTHR21366:SF22">
    <property type="entry name" value="VOC DOMAIN-CONTAINING PROTEIN"/>
    <property type="match status" value="1"/>
</dbReference>
<dbReference type="InterPro" id="IPR050383">
    <property type="entry name" value="GlyoxalaseI/FosfomycinResist"/>
</dbReference>
<dbReference type="PANTHER" id="PTHR21366">
    <property type="entry name" value="GLYOXALASE FAMILY PROTEIN"/>
    <property type="match status" value="1"/>
</dbReference>
<dbReference type="OrthoDB" id="9815599at2"/>
<dbReference type="Proteomes" id="UP000237350">
    <property type="component" value="Unassembled WGS sequence"/>
</dbReference>
<proteinExistence type="predicted"/>
<evidence type="ECO:0000313" key="2">
    <source>
        <dbReference type="EMBL" id="POR04045.1"/>
    </source>
</evidence>
<reference evidence="3" key="1">
    <citation type="submission" date="2015-12" db="EMBL/GenBank/DDBJ databases">
        <authorList>
            <person name="Lodha T.D."/>
            <person name="Chintalapati S."/>
            <person name="Chintalapati V.R."/>
            <person name="Sravanthi T."/>
        </authorList>
    </citation>
    <scope>NUCLEOTIDE SEQUENCE [LARGE SCALE GENOMIC DNA]</scope>
    <source>
        <strain evidence="3">JC133</strain>
    </source>
</reference>
<dbReference type="RefSeq" id="WP_018526034.1">
    <property type="nucleotide sequence ID" value="NZ_LPWH01000050.1"/>
</dbReference>
<comment type="caution">
    <text evidence="2">The sequence shown here is derived from an EMBL/GenBank/DDBJ whole genome shotgun (WGS) entry which is preliminary data.</text>
</comment>
<feature type="domain" description="VOC" evidence="1">
    <location>
        <begin position="4"/>
        <end position="126"/>
    </location>
</feature>
<dbReference type="InterPro" id="IPR004360">
    <property type="entry name" value="Glyas_Fos-R_dOase_dom"/>
</dbReference>
<dbReference type="AlphaFoldDB" id="A0A2S4JWZ0"/>
<dbReference type="CDD" id="cd07264">
    <property type="entry name" value="VOC_like"/>
    <property type="match status" value="1"/>
</dbReference>
<dbReference type="PROSITE" id="PS51819">
    <property type="entry name" value="VOC"/>
    <property type="match status" value="1"/>
</dbReference>
<accession>A0A2S4JWZ0</accession>
<name>A0A2S4JWZ0_9SPIO</name>
<dbReference type="EMBL" id="LPWH01000050">
    <property type="protein sequence ID" value="POR04045.1"/>
    <property type="molecule type" value="Genomic_DNA"/>
</dbReference>
<sequence length="130" mass="14100">MKAKLAYVIFFVEDVARSTEFYSRAFGLATTFIAEGGDFGQMASGETALSFSSRKLMKELGKNPERPDPAAPVFEIAFEVEDVPAALHQAIQAGATLVQEVRQEPWGQTTSYVSDPDGYLVEICSPVTAS</sequence>
<protein>
    <submittedName>
        <fullName evidence="2">Glyoxalase</fullName>
    </submittedName>
</protein>
<evidence type="ECO:0000259" key="1">
    <source>
        <dbReference type="PROSITE" id="PS51819"/>
    </source>
</evidence>
<evidence type="ECO:0000313" key="3">
    <source>
        <dbReference type="Proteomes" id="UP000237350"/>
    </source>
</evidence>
<dbReference type="SUPFAM" id="SSF54593">
    <property type="entry name" value="Glyoxalase/Bleomycin resistance protein/Dihydroxybiphenyl dioxygenase"/>
    <property type="match status" value="1"/>
</dbReference>
<organism evidence="2 3">
    <name type="scientific">Alkalispirochaeta sphaeroplastigenens</name>
    <dbReference type="NCBI Taxonomy" id="1187066"/>
    <lineage>
        <taxon>Bacteria</taxon>
        <taxon>Pseudomonadati</taxon>
        <taxon>Spirochaetota</taxon>
        <taxon>Spirochaetia</taxon>
        <taxon>Spirochaetales</taxon>
        <taxon>Spirochaetaceae</taxon>
        <taxon>Alkalispirochaeta</taxon>
    </lineage>
</organism>
<dbReference type="Pfam" id="PF00903">
    <property type="entry name" value="Glyoxalase"/>
    <property type="match status" value="1"/>
</dbReference>
<dbReference type="Gene3D" id="3.10.180.10">
    <property type="entry name" value="2,3-Dihydroxybiphenyl 1,2-Dioxygenase, domain 1"/>
    <property type="match status" value="1"/>
</dbReference>
<dbReference type="InterPro" id="IPR037523">
    <property type="entry name" value="VOC_core"/>
</dbReference>
<dbReference type="InterPro" id="IPR029068">
    <property type="entry name" value="Glyas_Bleomycin-R_OHBP_Dase"/>
</dbReference>
<gene>
    <name evidence="2" type="ORF">AU468_04320</name>
</gene>